<protein>
    <submittedName>
        <fullName evidence="1">Uncharacterized protein</fullName>
    </submittedName>
</protein>
<dbReference type="AlphaFoldDB" id="A0A0G0PWJ4"/>
<dbReference type="EMBL" id="LBVV01000016">
    <property type="protein sequence ID" value="KKQ93711.1"/>
    <property type="molecule type" value="Genomic_DNA"/>
</dbReference>
<dbReference type="SUPFAM" id="SSF53474">
    <property type="entry name" value="alpha/beta-Hydrolases"/>
    <property type="match status" value="1"/>
</dbReference>
<evidence type="ECO:0000313" key="2">
    <source>
        <dbReference type="Proteomes" id="UP000034207"/>
    </source>
</evidence>
<gene>
    <name evidence="1" type="ORF">UT18_C0016G0007</name>
</gene>
<reference evidence="1 2" key="1">
    <citation type="journal article" date="2015" name="Nature">
        <title>rRNA introns, odd ribosomes, and small enigmatic genomes across a large radiation of phyla.</title>
        <authorList>
            <person name="Brown C.T."/>
            <person name="Hug L.A."/>
            <person name="Thomas B.C."/>
            <person name="Sharon I."/>
            <person name="Castelle C.J."/>
            <person name="Singh A."/>
            <person name="Wilkins M.J."/>
            <person name="Williams K.H."/>
            <person name="Banfield J.F."/>
        </authorList>
    </citation>
    <scope>NUCLEOTIDE SEQUENCE [LARGE SCALE GENOMIC DNA]</scope>
</reference>
<name>A0A0G0PWJ4_UNCC2</name>
<dbReference type="Proteomes" id="UP000034207">
    <property type="component" value="Unassembled WGS sequence"/>
</dbReference>
<proteinExistence type="predicted"/>
<dbReference type="Pfam" id="PF06821">
    <property type="entry name" value="Ser_hydrolase"/>
    <property type="match status" value="1"/>
</dbReference>
<dbReference type="PANTHER" id="PTHR15394">
    <property type="entry name" value="SERINE HYDROLASE RBBP9"/>
    <property type="match status" value="1"/>
</dbReference>
<dbReference type="PANTHER" id="PTHR15394:SF3">
    <property type="entry name" value="SERINE HYDROLASE RBBP9"/>
    <property type="match status" value="1"/>
</dbReference>
<organism evidence="1 2">
    <name type="scientific">candidate division CPR2 bacterium GW2011_GWC2_39_10</name>
    <dbReference type="NCBI Taxonomy" id="1618345"/>
    <lineage>
        <taxon>Bacteria</taxon>
        <taxon>Bacteria division CPR2</taxon>
    </lineage>
</organism>
<dbReference type="Gene3D" id="3.40.50.1820">
    <property type="entry name" value="alpha/beta hydrolase"/>
    <property type="match status" value="1"/>
</dbReference>
<dbReference type="GO" id="GO:0016787">
    <property type="term" value="F:hydrolase activity"/>
    <property type="evidence" value="ECO:0007669"/>
    <property type="project" value="InterPro"/>
</dbReference>
<sequence>MENIKNQVIFIRGGENFDSKEEFYNYLRNRKYDPYKKKRSWRDWLAWGLSEDFDAFVPDMPNKQWADYEAWKIWFEKVFPYINKDKSIKLIMVGNSLGSTFLVKYLSESRFPKRVDQLHLVSPAFDDEGLIGEKLGNFKFNPANIRNIEEQVDHIFLYHSVDDDMVPFEHSQKFLKYFKKINFMKFEDRGHFKQPAFMEILQNIKNNL</sequence>
<dbReference type="InterPro" id="IPR029058">
    <property type="entry name" value="AB_hydrolase_fold"/>
</dbReference>
<evidence type="ECO:0000313" key="1">
    <source>
        <dbReference type="EMBL" id="KKQ93711.1"/>
    </source>
</evidence>
<comment type="caution">
    <text evidence="1">The sequence shown here is derived from an EMBL/GenBank/DDBJ whole genome shotgun (WGS) entry which is preliminary data.</text>
</comment>
<dbReference type="InterPro" id="IPR010662">
    <property type="entry name" value="RBBP9/YdeN"/>
</dbReference>
<accession>A0A0G0PWJ4</accession>